<evidence type="ECO:0000256" key="6">
    <source>
        <dbReference type="ARBA" id="ARBA00066388"/>
    </source>
</evidence>
<organism evidence="8 9">
    <name type="scientific">Micromonospora sicca</name>
    <dbReference type="NCBI Taxonomy" id="2202420"/>
    <lineage>
        <taxon>Bacteria</taxon>
        <taxon>Bacillati</taxon>
        <taxon>Actinomycetota</taxon>
        <taxon>Actinomycetes</taxon>
        <taxon>Micromonosporales</taxon>
        <taxon>Micromonosporaceae</taxon>
        <taxon>Micromonospora</taxon>
    </lineage>
</organism>
<dbReference type="InterPro" id="IPR027417">
    <property type="entry name" value="P-loop_NTPase"/>
</dbReference>
<name>A0A317DRH9_9ACTN</name>
<dbReference type="GO" id="GO:0015418">
    <property type="term" value="F:ABC-type quaternary ammonium compound transporting activity"/>
    <property type="evidence" value="ECO:0007669"/>
    <property type="project" value="UniProtKB-EC"/>
</dbReference>
<dbReference type="GO" id="GO:0016020">
    <property type="term" value="C:membrane"/>
    <property type="evidence" value="ECO:0007669"/>
    <property type="project" value="InterPro"/>
</dbReference>
<keyword evidence="5" id="KW-0067">ATP-binding</keyword>
<dbReference type="Proteomes" id="UP000246050">
    <property type="component" value="Unassembled WGS sequence"/>
</dbReference>
<evidence type="ECO:0000259" key="7">
    <source>
        <dbReference type="PROSITE" id="PS50893"/>
    </source>
</evidence>
<dbReference type="GO" id="GO:0005524">
    <property type="term" value="F:ATP binding"/>
    <property type="evidence" value="ECO:0007669"/>
    <property type="project" value="UniProtKB-KW"/>
</dbReference>
<dbReference type="SMART" id="SM00382">
    <property type="entry name" value="AAA"/>
    <property type="match status" value="1"/>
</dbReference>
<gene>
    <name evidence="8" type="ORF">DKT69_10785</name>
</gene>
<accession>A0A317DRH9</accession>
<dbReference type="Gene3D" id="3.40.50.300">
    <property type="entry name" value="P-loop containing nucleotide triphosphate hydrolases"/>
    <property type="match status" value="1"/>
</dbReference>
<dbReference type="InterPro" id="IPR003439">
    <property type="entry name" value="ABC_transporter-like_ATP-bd"/>
</dbReference>
<reference evidence="8 9" key="1">
    <citation type="submission" date="2018-05" db="EMBL/GenBank/DDBJ databases">
        <title>Micromonosporas from Atacama Desert.</title>
        <authorList>
            <person name="Carro L."/>
            <person name="Golinska P."/>
            <person name="Klenk H.-P."/>
            <person name="Goodfellow M."/>
        </authorList>
    </citation>
    <scope>NUCLEOTIDE SEQUENCE [LARGE SCALE GENOMIC DNA]</scope>
    <source>
        <strain evidence="8 9">4G51</strain>
    </source>
</reference>
<evidence type="ECO:0000256" key="4">
    <source>
        <dbReference type="ARBA" id="ARBA00022741"/>
    </source>
</evidence>
<dbReference type="NCBIfam" id="TIGR01186">
    <property type="entry name" value="proV"/>
    <property type="match status" value="1"/>
</dbReference>
<evidence type="ECO:0000256" key="2">
    <source>
        <dbReference type="ARBA" id="ARBA00022448"/>
    </source>
</evidence>
<proteinExistence type="inferred from homology"/>
<dbReference type="PANTHER" id="PTHR43117:SF4">
    <property type="entry name" value="OSMOPROTECTANT IMPORT ATP-BINDING PROTEIN OSMV"/>
    <property type="match status" value="1"/>
</dbReference>
<dbReference type="InterPro" id="IPR017871">
    <property type="entry name" value="ABC_transporter-like_CS"/>
</dbReference>
<keyword evidence="2" id="KW-0813">Transport</keyword>
<evidence type="ECO:0000256" key="1">
    <source>
        <dbReference type="ARBA" id="ARBA00005417"/>
    </source>
</evidence>
<keyword evidence="4" id="KW-0547">Nucleotide-binding</keyword>
<dbReference type="AlphaFoldDB" id="A0A317DRH9"/>
<evidence type="ECO:0000256" key="5">
    <source>
        <dbReference type="ARBA" id="ARBA00022840"/>
    </source>
</evidence>
<dbReference type="EMBL" id="QGKS01000182">
    <property type="protein sequence ID" value="PWR15453.1"/>
    <property type="molecule type" value="Genomic_DNA"/>
</dbReference>
<dbReference type="Pfam" id="PF00005">
    <property type="entry name" value="ABC_tran"/>
    <property type="match status" value="1"/>
</dbReference>
<dbReference type="PANTHER" id="PTHR43117">
    <property type="entry name" value="OSMOPROTECTANT IMPORT ATP-BINDING PROTEIN OSMV"/>
    <property type="match status" value="1"/>
</dbReference>
<dbReference type="GO" id="GO:0031460">
    <property type="term" value="P:glycine betaine transport"/>
    <property type="evidence" value="ECO:0007669"/>
    <property type="project" value="InterPro"/>
</dbReference>
<feature type="domain" description="ABC transporter" evidence="7">
    <location>
        <begin position="13"/>
        <end position="250"/>
    </location>
</feature>
<evidence type="ECO:0000313" key="8">
    <source>
        <dbReference type="EMBL" id="PWR15453.1"/>
    </source>
</evidence>
<dbReference type="PROSITE" id="PS50893">
    <property type="entry name" value="ABC_TRANSPORTER_2"/>
    <property type="match status" value="1"/>
</dbReference>
<dbReference type="SUPFAM" id="SSF52540">
    <property type="entry name" value="P-loop containing nucleoside triphosphate hydrolases"/>
    <property type="match status" value="1"/>
</dbReference>
<evidence type="ECO:0000313" key="9">
    <source>
        <dbReference type="Proteomes" id="UP000246050"/>
    </source>
</evidence>
<comment type="caution">
    <text evidence="8">The sequence shown here is derived from an EMBL/GenBank/DDBJ whole genome shotgun (WGS) entry which is preliminary data.</text>
</comment>
<sequence length="334" mass="36141">MSERPTPSPDAMIFLDGVSKRYPGQEKAAVSELSMEIKRGEFVVLVGPSGCGKTTTLRMINRLVEPTQGRIFIDGKDVTHADVDRLRRGIGYVIQQIGLLPHLTIADNIALVPKMLGVKKSERRQRAEELLEMVGLDPATYAGRYPRQLSGGQQQRVGVARALAADPPVMLMDEPFGAVDPIARKKLQMEFLRLQGRIHKTIVMVTHDIDEALRLGDRIAIFDPGSRLAQFDTPLAILSNPADDFVRDFVGSGAPVRRLSLLKVSDVIASSASDAPGTLNAIPVDAGETVHRALELVLTARAEGIEVCVPGGGSRYLDLQALLTAAAQPTKVLS</sequence>
<evidence type="ECO:0000256" key="3">
    <source>
        <dbReference type="ARBA" id="ARBA00022737"/>
    </source>
</evidence>
<dbReference type="OrthoDB" id="9802264at2"/>
<dbReference type="FunFam" id="3.40.50.300:FF:000425">
    <property type="entry name" value="Probable ABC transporter, ATP-binding subunit"/>
    <property type="match status" value="1"/>
</dbReference>
<comment type="similarity">
    <text evidence="1">Belongs to the ABC transporter superfamily.</text>
</comment>
<dbReference type="InterPro" id="IPR003593">
    <property type="entry name" value="AAA+_ATPase"/>
</dbReference>
<dbReference type="EC" id="7.6.2.9" evidence="6"/>
<protein>
    <recommendedName>
        <fullName evidence="6">ABC-type quaternary amine transporter</fullName>
        <ecNumber evidence="6">7.6.2.9</ecNumber>
    </recommendedName>
</protein>
<dbReference type="InterPro" id="IPR005892">
    <property type="entry name" value="Gly-betaine_transp_ATP-bd"/>
</dbReference>
<dbReference type="PROSITE" id="PS00211">
    <property type="entry name" value="ABC_TRANSPORTER_1"/>
    <property type="match status" value="1"/>
</dbReference>
<dbReference type="GO" id="GO:0016887">
    <property type="term" value="F:ATP hydrolysis activity"/>
    <property type="evidence" value="ECO:0007669"/>
    <property type="project" value="InterPro"/>
</dbReference>
<keyword evidence="3" id="KW-0677">Repeat</keyword>